<name>A0ABR2WNW6_9FUNG</name>
<feature type="compositionally biased region" description="Low complexity" evidence="1">
    <location>
        <begin position="14"/>
        <end position="26"/>
    </location>
</feature>
<proteinExistence type="predicted"/>
<accession>A0ABR2WNW6</accession>
<keyword evidence="3" id="KW-1185">Reference proteome</keyword>
<reference evidence="2 3" key="1">
    <citation type="submission" date="2023-04" db="EMBL/GenBank/DDBJ databases">
        <title>Genome of Basidiobolus ranarum AG-B5.</title>
        <authorList>
            <person name="Stajich J.E."/>
            <person name="Carter-House D."/>
            <person name="Gryganskyi A."/>
        </authorList>
    </citation>
    <scope>NUCLEOTIDE SEQUENCE [LARGE SCALE GENOMIC DNA]</scope>
    <source>
        <strain evidence="2 3">AG-B5</strain>
    </source>
</reference>
<dbReference type="Proteomes" id="UP001479436">
    <property type="component" value="Unassembled WGS sequence"/>
</dbReference>
<protein>
    <submittedName>
        <fullName evidence="2">Uncharacterized protein</fullName>
    </submittedName>
</protein>
<dbReference type="EMBL" id="JASJQH010000716">
    <property type="protein sequence ID" value="KAK9763164.1"/>
    <property type="molecule type" value="Genomic_DNA"/>
</dbReference>
<feature type="region of interest" description="Disordered" evidence="1">
    <location>
        <begin position="95"/>
        <end position="114"/>
    </location>
</feature>
<organism evidence="2 3">
    <name type="scientific">Basidiobolus ranarum</name>
    <dbReference type="NCBI Taxonomy" id="34480"/>
    <lineage>
        <taxon>Eukaryota</taxon>
        <taxon>Fungi</taxon>
        <taxon>Fungi incertae sedis</taxon>
        <taxon>Zoopagomycota</taxon>
        <taxon>Entomophthoromycotina</taxon>
        <taxon>Basidiobolomycetes</taxon>
        <taxon>Basidiobolales</taxon>
        <taxon>Basidiobolaceae</taxon>
        <taxon>Basidiobolus</taxon>
    </lineage>
</organism>
<comment type="caution">
    <text evidence="2">The sequence shown here is derived from an EMBL/GenBank/DDBJ whole genome shotgun (WGS) entry which is preliminary data.</text>
</comment>
<evidence type="ECO:0000256" key="1">
    <source>
        <dbReference type="SAM" id="MobiDB-lite"/>
    </source>
</evidence>
<feature type="region of interest" description="Disordered" evidence="1">
    <location>
        <begin position="1"/>
        <end position="32"/>
    </location>
</feature>
<evidence type="ECO:0000313" key="3">
    <source>
        <dbReference type="Proteomes" id="UP001479436"/>
    </source>
</evidence>
<gene>
    <name evidence="2" type="ORF">K7432_010410</name>
</gene>
<sequence length="114" mass="12720">MGGKPSKSKRDSFHSANSTHSSASTTRRPRQNRLVKKYKTHSGVSYQRQLNNEGFAELNQTHFETSNEPNYFQAPSTYKTKPSALNIFRTRAASNSSLANTSDPGQNLNNLTLN</sequence>
<evidence type="ECO:0000313" key="2">
    <source>
        <dbReference type="EMBL" id="KAK9763164.1"/>
    </source>
</evidence>